<keyword evidence="12 18" id="KW-1015">Disulfide bond</keyword>
<keyword evidence="11" id="KW-0339">Growth factor</keyword>
<evidence type="ECO:0000256" key="17">
    <source>
        <dbReference type="PIRSR" id="PIRSR601820-1"/>
    </source>
</evidence>
<protein>
    <recommendedName>
        <fullName evidence="3">Metalloproteinase inhibitor 1</fullName>
    </recommendedName>
    <alternativeName>
        <fullName evidence="16">Tissue inhibitor of metalloproteinases 1</fullName>
    </alternativeName>
</protein>
<dbReference type="InterPro" id="IPR001134">
    <property type="entry name" value="Netrin_domain"/>
</dbReference>
<organism evidence="20 21">
    <name type="scientific">Crotalus adamanteus</name>
    <name type="common">Eastern diamondback rattlesnake</name>
    <dbReference type="NCBI Taxonomy" id="8729"/>
    <lineage>
        <taxon>Eukaryota</taxon>
        <taxon>Metazoa</taxon>
        <taxon>Chordata</taxon>
        <taxon>Craniata</taxon>
        <taxon>Vertebrata</taxon>
        <taxon>Euteleostomi</taxon>
        <taxon>Lepidosauria</taxon>
        <taxon>Squamata</taxon>
        <taxon>Bifurcata</taxon>
        <taxon>Unidentata</taxon>
        <taxon>Episquamata</taxon>
        <taxon>Toxicofera</taxon>
        <taxon>Serpentes</taxon>
        <taxon>Colubroidea</taxon>
        <taxon>Viperidae</taxon>
        <taxon>Crotalinae</taxon>
        <taxon>Crotalus</taxon>
    </lineage>
</organism>
<evidence type="ECO:0000256" key="5">
    <source>
        <dbReference type="ARBA" id="ARBA00022553"/>
    </source>
</evidence>
<dbReference type="InterPro" id="IPR027465">
    <property type="entry name" value="TIMP_C"/>
</dbReference>
<feature type="disulfide bond" evidence="18">
    <location>
        <begin position="54"/>
        <end position="153"/>
    </location>
</feature>
<evidence type="ECO:0000256" key="16">
    <source>
        <dbReference type="ARBA" id="ARBA00030100"/>
    </source>
</evidence>
<feature type="disulfide bond" evidence="18">
    <location>
        <begin position="52"/>
        <end position="124"/>
    </location>
</feature>
<dbReference type="GO" id="GO:0008083">
    <property type="term" value="F:growth factor activity"/>
    <property type="evidence" value="ECO:0007669"/>
    <property type="project" value="UniProtKB-KW"/>
</dbReference>
<keyword evidence="14" id="KW-0481">Metalloenzyme inhibitor</keyword>
<feature type="disulfide bond" evidence="18">
    <location>
        <begin position="64"/>
        <end position="178"/>
    </location>
</feature>
<dbReference type="GO" id="GO:0051045">
    <property type="term" value="P:negative regulation of membrane protein ectodomain proteolysis"/>
    <property type="evidence" value="ECO:0007669"/>
    <property type="project" value="TreeGrafter"/>
</dbReference>
<feature type="binding site" evidence="17">
    <location>
        <position position="52"/>
    </location>
    <ligand>
        <name>Zn(2+)</name>
        <dbReference type="ChEBI" id="CHEBI:29105"/>
        <note>ligand shared with metalloproteinase partner</note>
    </ligand>
</feature>
<dbReference type="GO" id="GO:0005615">
    <property type="term" value="C:extracellular space"/>
    <property type="evidence" value="ECO:0007669"/>
    <property type="project" value="TreeGrafter"/>
</dbReference>
<dbReference type="Gene3D" id="3.90.370.10">
    <property type="entry name" value="Tissue inhibitor of metalloproteinase-1. Chain B, domain 1"/>
    <property type="match status" value="1"/>
</dbReference>
<keyword evidence="7 20" id="KW-0646">Protease inhibitor</keyword>
<keyword evidence="21" id="KW-1185">Reference proteome</keyword>
<keyword evidence="10 17" id="KW-0862">Zinc</keyword>
<keyword evidence="8 17" id="KW-0479">Metal-binding</keyword>
<evidence type="ECO:0000256" key="6">
    <source>
        <dbReference type="ARBA" id="ARBA00022608"/>
    </source>
</evidence>
<dbReference type="GO" id="GO:0046872">
    <property type="term" value="F:metal ion binding"/>
    <property type="evidence" value="ECO:0007669"/>
    <property type="project" value="UniProtKB-KW"/>
</dbReference>
<dbReference type="GO" id="GO:0008191">
    <property type="term" value="F:metalloendopeptidase inhibitor activity"/>
    <property type="evidence" value="ECO:0007669"/>
    <property type="project" value="InterPro"/>
</dbReference>
<keyword evidence="4" id="KW-0964">Secreted</keyword>
<dbReference type="GO" id="GO:0002020">
    <property type="term" value="F:protease binding"/>
    <property type="evidence" value="ECO:0007669"/>
    <property type="project" value="TreeGrafter"/>
</dbReference>
<comment type="subunit">
    <text evidence="15">Interacts with MMP1, MMP3, MMP10 and MMP13, but has only very low affinity for MMP14. Interacts with CD63; identified in a complex with CD63 and ITGB1.</text>
</comment>
<feature type="disulfide bond" evidence="18">
    <location>
        <begin position="198"/>
        <end position="219"/>
    </location>
</feature>
<evidence type="ECO:0000313" key="20">
    <source>
        <dbReference type="EMBL" id="KAK9407508.1"/>
    </source>
</evidence>
<comment type="caution">
    <text evidence="20">The sequence shown here is derived from an EMBL/GenBank/DDBJ whole genome shotgun (WGS) entry which is preliminary data.</text>
</comment>
<keyword evidence="6 20" id="KW-0483">Metalloprotease inhibitor</keyword>
<dbReference type="Proteomes" id="UP001474421">
    <property type="component" value="Unassembled WGS sequence"/>
</dbReference>
<evidence type="ECO:0000256" key="14">
    <source>
        <dbReference type="ARBA" id="ARBA00023215"/>
    </source>
</evidence>
<dbReference type="EMBL" id="JAOTOJ010000002">
    <property type="protein sequence ID" value="KAK9407508.1"/>
    <property type="molecule type" value="Genomic_DNA"/>
</dbReference>
<evidence type="ECO:0000256" key="4">
    <source>
        <dbReference type="ARBA" id="ARBA00022525"/>
    </source>
</evidence>
<dbReference type="PROSITE" id="PS50189">
    <property type="entry name" value="NTR"/>
    <property type="match status" value="1"/>
</dbReference>
<feature type="disulfide bond" evidence="18">
    <location>
        <begin position="180"/>
        <end position="229"/>
    </location>
</feature>
<dbReference type="GO" id="GO:0034097">
    <property type="term" value="P:response to cytokine"/>
    <property type="evidence" value="ECO:0007669"/>
    <property type="project" value="TreeGrafter"/>
</dbReference>
<keyword evidence="9" id="KW-0732">Signal</keyword>
<evidence type="ECO:0000256" key="12">
    <source>
        <dbReference type="ARBA" id="ARBA00023157"/>
    </source>
</evidence>
<evidence type="ECO:0000256" key="7">
    <source>
        <dbReference type="ARBA" id="ARBA00022690"/>
    </source>
</evidence>
<reference evidence="20 21" key="1">
    <citation type="journal article" date="2024" name="Proc. Natl. Acad. Sci. U.S.A.">
        <title>The genetic regulatory architecture and epigenomic basis for age-related changes in rattlesnake venom.</title>
        <authorList>
            <person name="Hogan M.P."/>
            <person name="Holding M.L."/>
            <person name="Nystrom G.S."/>
            <person name="Colston T.J."/>
            <person name="Bartlett D.A."/>
            <person name="Mason A.J."/>
            <person name="Ellsworth S.A."/>
            <person name="Rautsaw R.M."/>
            <person name="Lawrence K.C."/>
            <person name="Strickland J.L."/>
            <person name="He B."/>
            <person name="Fraser P."/>
            <person name="Margres M.J."/>
            <person name="Gilbert D.M."/>
            <person name="Gibbs H.L."/>
            <person name="Parkinson C.L."/>
            <person name="Rokyta D.R."/>
        </authorList>
    </citation>
    <scope>NUCLEOTIDE SEQUENCE [LARGE SCALE GENOMIC DNA]</scope>
    <source>
        <strain evidence="20">DRR0105</strain>
    </source>
</reference>
<keyword evidence="13" id="KW-0325">Glycoprotein</keyword>
<evidence type="ECO:0000256" key="3">
    <source>
        <dbReference type="ARBA" id="ARBA00013524"/>
    </source>
</evidence>
<dbReference type="SUPFAM" id="SSF50242">
    <property type="entry name" value="TIMP-like"/>
    <property type="match status" value="1"/>
</dbReference>
<evidence type="ECO:0000256" key="8">
    <source>
        <dbReference type="ARBA" id="ARBA00022723"/>
    </source>
</evidence>
<evidence type="ECO:0000313" key="21">
    <source>
        <dbReference type="Proteomes" id="UP001474421"/>
    </source>
</evidence>
<name>A0AAW1C1E3_CROAD</name>
<evidence type="ECO:0000256" key="2">
    <source>
        <dbReference type="ARBA" id="ARBA00011027"/>
    </source>
</evidence>
<sequence length="250" mass="27807">MGKGSQTATERKATSERLLSLPPPCKMDSKMCRFLAVGVFLLSLKADPTAACSCAPRHPQSAYCSADIVIRGKFVSVSKQHVNISVGEPVWWIRHEIKTTKVYKGPEEMQDVRFLYTPSMESLCGYEHKGPLKVEEYVIAGMLDGDRVMITACSFIQPWSQLSLAQKRGLSLDYSKGCNCTVMACLSMPCFISSDNQCLWTDGFMSRIWDGLQAKRLACLPRSESSSFCTWQSLSSQGPGSLRKSHLLRQ</sequence>
<keyword evidence="5" id="KW-0597">Phosphoprotein</keyword>
<evidence type="ECO:0000256" key="10">
    <source>
        <dbReference type="ARBA" id="ARBA00022833"/>
    </source>
</evidence>
<evidence type="ECO:0000256" key="15">
    <source>
        <dbReference type="ARBA" id="ARBA00025946"/>
    </source>
</evidence>
<dbReference type="InterPro" id="IPR008993">
    <property type="entry name" value="TIMP-like_OB-fold"/>
</dbReference>
<proteinExistence type="inferred from homology"/>
<evidence type="ECO:0000256" key="13">
    <source>
        <dbReference type="ARBA" id="ARBA00023180"/>
    </source>
</evidence>
<evidence type="ECO:0000259" key="19">
    <source>
        <dbReference type="PROSITE" id="PS50189"/>
    </source>
</evidence>
<dbReference type="Gene3D" id="2.40.50.120">
    <property type="match status" value="1"/>
</dbReference>
<dbReference type="SMART" id="SM00206">
    <property type="entry name" value="NTR"/>
    <property type="match status" value="1"/>
</dbReference>
<evidence type="ECO:0000256" key="1">
    <source>
        <dbReference type="ARBA" id="ARBA00004613"/>
    </source>
</evidence>
<dbReference type="Pfam" id="PF00965">
    <property type="entry name" value="TIMP"/>
    <property type="match status" value="1"/>
</dbReference>
<gene>
    <name evidence="20" type="ORF">NXF25_006282</name>
</gene>
<dbReference type="PANTHER" id="PTHR11844:SF20">
    <property type="entry name" value="METALLOPROTEINASE INHIBITOR 1"/>
    <property type="match status" value="1"/>
</dbReference>
<evidence type="ECO:0000256" key="18">
    <source>
        <dbReference type="PIRSR" id="PIRSR601820-3"/>
    </source>
</evidence>
<feature type="disulfide bond" evidence="18">
    <location>
        <begin position="185"/>
        <end position="190"/>
    </location>
</feature>
<dbReference type="GO" id="GO:0031012">
    <property type="term" value="C:extracellular matrix"/>
    <property type="evidence" value="ECO:0007669"/>
    <property type="project" value="TreeGrafter"/>
</dbReference>
<comment type="similarity">
    <text evidence="2">Belongs to the protease inhibitor I35 (TIMP) family.</text>
</comment>
<dbReference type="InterPro" id="IPR001820">
    <property type="entry name" value="TIMP"/>
</dbReference>
<dbReference type="PANTHER" id="PTHR11844">
    <property type="entry name" value="METALLOPROTEASE INHIBITOR"/>
    <property type="match status" value="1"/>
</dbReference>
<dbReference type="AlphaFoldDB" id="A0AAW1C1E3"/>
<dbReference type="GO" id="GO:0009725">
    <property type="term" value="P:response to hormone"/>
    <property type="evidence" value="ECO:0007669"/>
    <property type="project" value="TreeGrafter"/>
</dbReference>
<evidence type="ECO:0000256" key="9">
    <source>
        <dbReference type="ARBA" id="ARBA00022729"/>
    </source>
</evidence>
<evidence type="ECO:0000256" key="11">
    <source>
        <dbReference type="ARBA" id="ARBA00023030"/>
    </source>
</evidence>
<accession>A0AAW1C1E3</accession>
<feature type="domain" description="NTR" evidence="19">
    <location>
        <begin position="52"/>
        <end position="178"/>
    </location>
</feature>
<comment type="subcellular location">
    <subcellularLocation>
        <location evidence="1">Secreted</location>
    </subcellularLocation>
</comment>